<evidence type="ECO:0000313" key="1">
    <source>
        <dbReference type="EMBL" id="QVL31778.1"/>
    </source>
</evidence>
<name>A0A8E6EXM2_9BACT</name>
<dbReference type="AlphaFoldDB" id="A0A8E6EXM2"/>
<dbReference type="EMBL" id="CP074694">
    <property type="protein sequence ID" value="QVL31778.1"/>
    <property type="molecule type" value="Genomic_DNA"/>
</dbReference>
<evidence type="ECO:0000313" key="2">
    <source>
        <dbReference type="Proteomes" id="UP000676194"/>
    </source>
</evidence>
<dbReference type="Proteomes" id="UP000676194">
    <property type="component" value="Chromosome"/>
</dbReference>
<dbReference type="Pfam" id="PF07585">
    <property type="entry name" value="BBP7"/>
    <property type="match status" value="1"/>
</dbReference>
<reference evidence="1" key="1">
    <citation type="submission" date="2021-05" db="EMBL/GenBank/DDBJ databases">
        <title>Complete genome sequence of the cellulolytic planctomycete Telmatocola sphagniphila SP2T and characterization of the first cellulase from planctomycetes.</title>
        <authorList>
            <person name="Rakitin A.L."/>
            <person name="Beletsky A.V."/>
            <person name="Naumoff D.G."/>
            <person name="Kulichevskaya I.S."/>
            <person name="Mardanov A.V."/>
            <person name="Ravin N.V."/>
            <person name="Dedysh S.N."/>
        </authorList>
    </citation>
    <scope>NUCLEOTIDE SEQUENCE</scope>
    <source>
        <strain evidence="1">SP2T</strain>
    </source>
</reference>
<protein>
    <submittedName>
        <fullName evidence="1">BBP7 family outer membrane beta-barrel protein</fullName>
    </submittedName>
</protein>
<gene>
    <name evidence="1" type="ORF">KIH39_23535</name>
</gene>
<dbReference type="RefSeq" id="WP_213496058.1">
    <property type="nucleotide sequence ID" value="NZ_CP074694.1"/>
</dbReference>
<keyword evidence="2" id="KW-1185">Reference proteome</keyword>
<proteinExistence type="predicted"/>
<dbReference type="InterPro" id="IPR011446">
    <property type="entry name" value="BBP7"/>
</dbReference>
<sequence>MNKLVGGMCVTLGLTSWLNAQDAAPQAATLGTPRAASLGKPIAKSRSNFADLEPIQQAQSLDKKPVELPLPMPSAPNIPLTSSLPPMPELPPALTIPPVNSAQGNKATIPVSPTANSTIPSIPAIMPGAINSTPVNTIPSQVGSPSNPPINYVTQPSGQMIPYYPTAGMQVQNGTVIQNGSVIQNGAVPQNGMIGAPMVVGPTGIGGDFGTCVDAPCTTGGLLFGKDGSCFYASAEFLAYTTKGTRVPPLVTTGPASSLGILGQSGVSSLVSASQIDPTGRTGGKIGLGVWLGADKKCAIEVAFLMLNPSNRNVGFSSDGTTVLARPFFSANAGAETAEIVAAPGISSGSIGISSTSSFNSAEINFRKKLFEDCKYNIDWVIGFRHLNLDEGITVSERVSGLPGTANAGINGGIYDSFKTNNQFNGGQIGAILECHSGRWTFGFTPKLALGVTSSTTNIEGGLTQFGPVIAPVSTPGGLLALNSNIGSHSSTNFAAVGDLGFNIGYTITQHCKVFAGYNLIYWSNVQRPGDQIDRVIDETRVPILNNQAGLTPVGGRPVYLDKSSSYWAQGVTIGLVFTW</sequence>
<organism evidence="1 2">
    <name type="scientific">Telmatocola sphagniphila</name>
    <dbReference type="NCBI Taxonomy" id="1123043"/>
    <lineage>
        <taxon>Bacteria</taxon>
        <taxon>Pseudomonadati</taxon>
        <taxon>Planctomycetota</taxon>
        <taxon>Planctomycetia</taxon>
        <taxon>Gemmatales</taxon>
        <taxon>Gemmataceae</taxon>
    </lineage>
</organism>
<accession>A0A8E6EXM2</accession>
<dbReference type="KEGG" id="tsph:KIH39_23535"/>